<evidence type="ECO:0000256" key="6">
    <source>
        <dbReference type="ARBA" id="ARBA00023136"/>
    </source>
</evidence>
<feature type="transmembrane region" description="Helical" evidence="7">
    <location>
        <begin position="45"/>
        <end position="69"/>
    </location>
</feature>
<name>A0A943V012_9ACTN</name>
<dbReference type="PANTHER" id="PTHR30250">
    <property type="entry name" value="PST FAMILY PREDICTED COLANIC ACID TRANSPORTER"/>
    <property type="match status" value="1"/>
</dbReference>
<feature type="transmembrane region" description="Helical" evidence="7">
    <location>
        <begin position="322"/>
        <end position="343"/>
    </location>
</feature>
<dbReference type="Pfam" id="PF13440">
    <property type="entry name" value="Polysacc_synt_3"/>
    <property type="match status" value="1"/>
</dbReference>
<reference evidence="8" key="1">
    <citation type="submission" date="2021-02" db="EMBL/GenBank/DDBJ databases">
        <title>Infant gut strain persistence is associated with maternal origin, phylogeny, and functional potential including surface adhesion and iron acquisition.</title>
        <authorList>
            <person name="Lou Y.C."/>
        </authorList>
    </citation>
    <scope>NUCLEOTIDE SEQUENCE</scope>
    <source>
        <strain evidence="8">L2_039_000G1_dasL2_039_000G1_concoct_11</strain>
    </source>
</reference>
<feature type="transmembrane region" description="Helical" evidence="7">
    <location>
        <begin position="443"/>
        <end position="464"/>
    </location>
</feature>
<feature type="transmembrane region" description="Helical" evidence="7">
    <location>
        <begin position="293"/>
        <end position="316"/>
    </location>
</feature>
<feature type="transmembrane region" description="Helical" evidence="7">
    <location>
        <begin position="146"/>
        <end position="165"/>
    </location>
</feature>
<comment type="similarity">
    <text evidence="2">Belongs to the polysaccharide synthase family.</text>
</comment>
<keyword evidence="3" id="KW-1003">Cell membrane</keyword>
<evidence type="ECO:0000313" key="9">
    <source>
        <dbReference type="Proteomes" id="UP000727506"/>
    </source>
</evidence>
<feature type="transmembrane region" description="Helical" evidence="7">
    <location>
        <begin position="381"/>
        <end position="398"/>
    </location>
</feature>
<feature type="transmembrane region" description="Helical" evidence="7">
    <location>
        <begin position="419"/>
        <end position="437"/>
    </location>
</feature>
<evidence type="ECO:0000256" key="3">
    <source>
        <dbReference type="ARBA" id="ARBA00022475"/>
    </source>
</evidence>
<dbReference type="InterPro" id="IPR050833">
    <property type="entry name" value="Poly_Biosynth_Transport"/>
</dbReference>
<accession>A0A943V012</accession>
<evidence type="ECO:0000256" key="5">
    <source>
        <dbReference type="ARBA" id="ARBA00022989"/>
    </source>
</evidence>
<dbReference type="CDD" id="cd13127">
    <property type="entry name" value="MATE_tuaB_like"/>
    <property type="match status" value="1"/>
</dbReference>
<evidence type="ECO:0000256" key="7">
    <source>
        <dbReference type="SAM" id="Phobius"/>
    </source>
</evidence>
<keyword evidence="5 7" id="KW-1133">Transmembrane helix</keyword>
<keyword evidence="6 7" id="KW-0472">Membrane</keyword>
<proteinExistence type="inferred from homology"/>
<dbReference type="GO" id="GO:0005886">
    <property type="term" value="C:plasma membrane"/>
    <property type="evidence" value="ECO:0007669"/>
    <property type="project" value="UniProtKB-SubCell"/>
</dbReference>
<keyword evidence="4 7" id="KW-0812">Transmembrane</keyword>
<dbReference type="EMBL" id="JAGZSV010000020">
    <property type="protein sequence ID" value="MBS6940265.1"/>
    <property type="molecule type" value="Genomic_DNA"/>
</dbReference>
<evidence type="ECO:0000256" key="4">
    <source>
        <dbReference type="ARBA" id="ARBA00022692"/>
    </source>
</evidence>
<feature type="transmembrane region" description="Helical" evidence="7">
    <location>
        <begin position="21"/>
        <end position="39"/>
    </location>
</feature>
<dbReference type="PANTHER" id="PTHR30250:SF10">
    <property type="entry name" value="LIPOPOLYSACCHARIDE BIOSYNTHESIS PROTEIN WZXC"/>
    <property type="match status" value="1"/>
</dbReference>
<dbReference type="Proteomes" id="UP000727506">
    <property type="component" value="Unassembled WGS sequence"/>
</dbReference>
<comment type="caution">
    <text evidence="8">The sequence shown here is derived from an EMBL/GenBank/DDBJ whole genome shotgun (WGS) entry which is preliminary data.</text>
</comment>
<gene>
    <name evidence="8" type="ORF">KH142_02060</name>
</gene>
<sequence length="484" mass="52037">MSESLKSKTAKALVWKFAERGLYQVVAFAVQVVLVRLLAPEQFGAMAIMQVFLALSNSLVQSGLSNALVRAERVSERDYTAVLNLSFLMALALYLAVFLIAPFAADFYAIEELSAELRVLALVLFVNAFQSVQVARANRELKTKSIMKSTLAGSLVSGAVAIALAAVGMNAWALVCQTMLMQVVCCISLRIIEGWSPRIGLGLKEARKFWAFGWKIAASGLVFNAYQNVFDLVVGKALSAHALGLFSQGRKIPYIIFNSFDGSIQTVMLSSLSKVQDDRERFVRVLRRMVKTGVLVVAPIMLFVASSAGCLVPLVFGQEWASSAPVVTAFAIGYSLSSVSSSNQQALNALGRSDIFLKLEVAKAVVGLSVFGAVLLASGEVVVIACGAGFVLLLATAINSIPVKRLTGYGYRAQIKDVASTYISACLSAALSFAAGLLCEGLLVSFCVQCAVMFASYIVVLWATKNEPASYVWRHIRKRKATSP</sequence>
<feature type="transmembrane region" description="Helical" evidence="7">
    <location>
        <begin position="355"/>
        <end position="375"/>
    </location>
</feature>
<evidence type="ECO:0000313" key="8">
    <source>
        <dbReference type="EMBL" id="MBS6940265.1"/>
    </source>
</evidence>
<comment type="subcellular location">
    <subcellularLocation>
        <location evidence="1">Cell membrane</location>
        <topology evidence="1">Multi-pass membrane protein</topology>
    </subcellularLocation>
</comment>
<protein>
    <submittedName>
        <fullName evidence="8">Lipopolysaccharide biosynthesis protein</fullName>
    </submittedName>
</protein>
<evidence type="ECO:0000256" key="1">
    <source>
        <dbReference type="ARBA" id="ARBA00004651"/>
    </source>
</evidence>
<evidence type="ECO:0000256" key="2">
    <source>
        <dbReference type="ARBA" id="ARBA00007430"/>
    </source>
</evidence>
<organism evidence="8 9">
    <name type="scientific">Slackia piriformis</name>
    <dbReference type="NCBI Taxonomy" id="626934"/>
    <lineage>
        <taxon>Bacteria</taxon>
        <taxon>Bacillati</taxon>
        <taxon>Actinomycetota</taxon>
        <taxon>Coriobacteriia</taxon>
        <taxon>Eggerthellales</taxon>
        <taxon>Eggerthellaceae</taxon>
        <taxon>Slackia</taxon>
    </lineage>
</organism>
<feature type="transmembrane region" description="Helical" evidence="7">
    <location>
        <begin position="81"/>
        <end position="105"/>
    </location>
</feature>
<dbReference type="AlphaFoldDB" id="A0A943V012"/>